<accession>A0A1S8LZI4</accession>
<gene>
    <name evidence="2" type="ORF">CROST_000280</name>
</gene>
<dbReference type="Proteomes" id="UP000190951">
    <property type="component" value="Chromosome"/>
</dbReference>
<dbReference type="CDD" id="cd04793">
    <property type="entry name" value="LanC"/>
    <property type="match status" value="1"/>
</dbReference>
<dbReference type="EMBL" id="CP096983">
    <property type="protein sequence ID" value="URZ09357.1"/>
    <property type="molecule type" value="Genomic_DNA"/>
</dbReference>
<dbReference type="STRING" id="84029.CROST_22300"/>
<reference evidence="2 3" key="1">
    <citation type="submission" date="2022-04" db="EMBL/GenBank/DDBJ databases">
        <title>Genome sequence of C. roseum typestrain.</title>
        <authorList>
            <person name="Poehlein A."/>
            <person name="Schoch T."/>
            <person name="Duerre P."/>
            <person name="Daniel R."/>
        </authorList>
    </citation>
    <scope>NUCLEOTIDE SEQUENCE [LARGE SCALE GENOMIC DNA]</scope>
    <source>
        <strain evidence="2 3">DSM 7320</strain>
    </source>
</reference>
<dbReference type="Pfam" id="PF05147">
    <property type="entry name" value="LANC_like"/>
    <property type="match status" value="1"/>
</dbReference>
<name>A0A1S8LZI4_9CLOT</name>
<dbReference type="AlphaFoldDB" id="A0A1S8LZI4"/>
<organism evidence="2 3">
    <name type="scientific">Clostridium felsineum</name>
    <dbReference type="NCBI Taxonomy" id="36839"/>
    <lineage>
        <taxon>Bacteria</taxon>
        <taxon>Bacillati</taxon>
        <taxon>Bacillota</taxon>
        <taxon>Clostridia</taxon>
        <taxon>Eubacteriales</taxon>
        <taxon>Clostridiaceae</taxon>
        <taxon>Clostridium</taxon>
    </lineage>
</organism>
<protein>
    <submittedName>
        <fullName evidence="2">Uncharacterized protein</fullName>
    </submittedName>
</protein>
<dbReference type="SUPFAM" id="SSF158745">
    <property type="entry name" value="LanC-like"/>
    <property type="match status" value="1"/>
</dbReference>
<evidence type="ECO:0000313" key="2">
    <source>
        <dbReference type="EMBL" id="URZ09357.1"/>
    </source>
</evidence>
<dbReference type="GO" id="GO:0046872">
    <property type="term" value="F:metal ion binding"/>
    <property type="evidence" value="ECO:0007669"/>
    <property type="project" value="UniProtKB-KW"/>
</dbReference>
<sequence length="448" mass="51306">MKDKVLDKKVIDIVHKIANKMKEPEYVRDVCNQKRNYISVNTGIGSQWSELSLINGYPALGVLFGELHEVFPQEEWDLVGHKYMIKIEEIIKEKGIEQFTFFSGAGSVGMAAYALSCNGKRYNNFLKSINDFIFEEYPIILNGITLQHKDVYMWDYDVIRGVSSIGRYLLFFKQDSRIRNLIEKILKYLITLVDNIEVFGNVVPRFYISRENQFLQSDRELYTKGNFNFGVSHGISGPLAFMSIALINGIEVEGQRNAIRKIVSILNNFRYTENKATYWPGRVSFEDFIEKKVYEKNRRASWCYGVPGIGRTIYLAGKALDDEGYKNIGIDAFSKLCLLKEDELKLISPTFCHGYAGLLQVLNLMCNDTGLGKLREYRDKILNKILSFYCEDSAFGFYDIDISDYANMSDIKKFDNCGLLNGSTGVVLSILGAIRPNKTQWDSIFMIN</sequence>
<feature type="binding site" evidence="1">
    <location>
        <position position="352"/>
    </location>
    <ligand>
        <name>Zn(2+)</name>
        <dbReference type="ChEBI" id="CHEBI:29105"/>
    </ligand>
</feature>
<evidence type="ECO:0000256" key="1">
    <source>
        <dbReference type="PIRSR" id="PIRSR607822-1"/>
    </source>
</evidence>
<dbReference type="PRINTS" id="PR01950">
    <property type="entry name" value="LANCSUPER"/>
</dbReference>
<dbReference type="Gene3D" id="1.50.10.20">
    <property type="match status" value="1"/>
</dbReference>
<feature type="binding site" evidence="1">
    <location>
        <position position="303"/>
    </location>
    <ligand>
        <name>Zn(2+)</name>
        <dbReference type="ChEBI" id="CHEBI:29105"/>
    </ligand>
</feature>
<dbReference type="InterPro" id="IPR033889">
    <property type="entry name" value="LanC"/>
</dbReference>
<dbReference type="RefSeq" id="WP_077834666.1">
    <property type="nucleotide sequence ID" value="NZ_CP096983.1"/>
</dbReference>
<dbReference type="KEGG" id="crw:CROST_000280"/>
<keyword evidence="3" id="KW-1185">Reference proteome</keyword>
<dbReference type="InterPro" id="IPR007822">
    <property type="entry name" value="LANC-like"/>
</dbReference>
<proteinExistence type="predicted"/>
<evidence type="ECO:0000313" key="3">
    <source>
        <dbReference type="Proteomes" id="UP000190951"/>
    </source>
</evidence>
<dbReference type="GO" id="GO:0031179">
    <property type="term" value="P:peptide modification"/>
    <property type="evidence" value="ECO:0007669"/>
    <property type="project" value="InterPro"/>
</dbReference>
<dbReference type="SMART" id="SM01260">
    <property type="entry name" value="LANC_like"/>
    <property type="match status" value="1"/>
</dbReference>
<feature type="binding site" evidence="1">
    <location>
        <position position="353"/>
    </location>
    <ligand>
        <name>Zn(2+)</name>
        <dbReference type="ChEBI" id="CHEBI:29105"/>
    </ligand>
</feature>
<keyword evidence="1" id="KW-0862">Zinc</keyword>
<dbReference type="PRINTS" id="PR01955">
    <property type="entry name" value="LANCFRANKIA"/>
</dbReference>
<keyword evidence="1" id="KW-0479">Metal-binding</keyword>